<feature type="compositionally biased region" description="Polar residues" evidence="6">
    <location>
        <begin position="78"/>
        <end position="92"/>
    </location>
</feature>
<dbReference type="NCBIfam" id="NF006870">
    <property type="entry name" value="PRK09364.1"/>
    <property type="match status" value="1"/>
</dbReference>
<protein>
    <recommendedName>
        <fullName evidence="3">cyclic pyranopterin monophosphate synthase</fullName>
        <ecNumber evidence="3">4.6.1.17</ecNumber>
    </recommendedName>
</protein>
<dbReference type="AlphaFoldDB" id="A0A6S8I9F9"/>
<dbReference type="InterPro" id="IPR050105">
    <property type="entry name" value="MoCo_biosynth_MoaA/MoaC"/>
</dbReference>
<sequence length="332" mass="34967">MLPVHFPLHRLANLLWKGSSTSLASCARHASSGRDPWTAEISAANQELEEAFNTPLGVPGHHDSWAGPAGTSKDHPLSSLSRSRVPTFTPSKPSLPRRPTSILQGVAAEAAQHSRQQATEHQSADRLTHVDNMGHASMVDVSQVCACGLDGKEASQELQVNSKLAAGVEVCSGLCCSTLPTNACGTHEYAVMQKKPSVRSAQASGCVYLGPKAYELVAANRAAKGDVLAVSQIAGIMAAKQTSMLIPLCHGIPLNKVDVTFHLDPSSHSVHIKSEASCTGVTGVEMEALTAACVASLTVYDMCKAVSKGIVISDIRLEAKTGGKSGDWRRTE</sequence>
<dbReference type="InterPro" id="IPR036522">
    <property type="entry name" value="MoaC_sf"/>
</dbReference>
<dbReference type="InterPro" id="IPR023045">
    <property type="entry name" value="MoaC"/>
</dbReference>
<evidence type="ECO:0000256" key="3">
    <source>
        <dbReference type="ARBA" id="ARBA00012575"/>
    </source>
</evidence>
<feature type="domain" description="Molybdopterin cofactor biosynthesis C (MoaC)" evidence="7">
    <location>
        <begin position="191"/>
        <end position="323"/>
    </location>
</feature>
<comment type="catalytic activity">
    <reaction evidence="1">
        <text>(8S)-3',8-cyclo-7,8-dihydroguanosine 5'-triphosphate = cyclic pyranopterin phosphate + diphosphate</text>
        <dbReference type="Rhea" id="RHEA:49580"/>
        <dbReference type="ChEBI" id="CHEBI:33019"/>
        <dbReference type="ChEBI" id="CHEBI:59648"/>
        <dbReference type="ChEBI" id="CHEBI:131766"/>
        <dbReference type="EC" id="4.6.1.17"/>
    </reaction>
</comment>
<evidence type="ECO:0000256" key="5">
    <source>
        <dbReference type="ARBA" id="ARBA00023239"/>
    </source>
</evidence>
<gene>
    <name evidence="8" type="ORF">DTER00134_LOCUS4448</name>
    <name evidence="9" type="ORF">DTER00134_LOCUS4450</name>
</gene>
<dbReference type="PANTHER" id="PTHR22960">
    <property type="entry name" value="MOLYBDOPTERIN COFACTOR SYNTHESIS PROTEIN A"/>
    <property type="match status" value="1"/>
</dbReference>
<name>A0A6S8I9F9_DUNTE</name>
<evidence type="ECO:0000256" key="4">
    <source>
        <dbReference type="ARBA" id="ARBA00023150"/>
    </source>
</evidence>
<dbReference type="CDD" id="cd01420">
    <property type="entry name" value="MoaC_PE"/>
    <property type="match status" value="1"/>
</dbReference>
<dbReference type="InterPro" id="IPR047594">
    <property type="entry name" value="MoaC_bact/euk"/>
</dbReference>
<evidence type="ECO:0000313" key="8">
    <source>
        <dbReference type="EMBL" id="CAE0489377.1"/>
    </source>
</evidence>
<accession>A0A6S8I9F9</accession>
<proteinExistence type="predicted"/>
<keyword evidence="5" id="KW-0456">Lyase</keyword>
<feature type="region of interest" description="Disordered" evidence="6">
    <location>
        <begin position="54"/>
        <end position="99"/>
    </location>
</feature>
<reference evidence="8" key="1">
    <citation type="submission" date="2021-01" db="EMBL/GenBank/DDBJ databases">
        <authorList>
            <person name="Corre E."/>
            <person name="Pelletier E."/>
            <person name="Niang G."/>
            <person name="Scheremetjew M."/>
            <person name="Finn R."/>
            <person name="Kale V."/>
            <person name="Holt S."/>
            <person name="Cochrane G."/>
            <person name="Meng A."/>
            <person name="Brown T."/>
            <person name="Cohen L."/>
        </authorList>
    </citation>
    <scope>NUCLEOTIDE SEQUENCE</scope>
    <source>
        <strain evidence="8">CCMP1320</strain>
    </source>
</reference>
<dbReference type="SUPFAM" id="SSF55040">
    <property type="entry name" value="Molybdenum cofactor biosynthesis protein C, MoaC"/>
    <property type="match status" value="1"/>
</dbReference>
<dbReference type="GO" id="GO:0061798">
    <property type="term" value="F:GTP 3',8'-cyclase activity"/>
    <property type="evidence" value="ECO:0007669"/>
    <property type="project" value="TreeGrafter"/>
</dbReference>
<dbReference type="EMBL" id="HBIP01008202">
    <property type="protein sequence ID" value="CAE0489379.1"/>
    <property type="molecule type" value="Transcribed_RNA"/>
</dbReference>
<evidence type="ECO:0000259" key="7">
    <source>
        <dbReference type="Pfam" id="PF01967"/>
    </source>
</evidence>
<dbReference type="Gene3D" id="3.30.70.640">
    <property type="entry name" value="Molybdopterin cofactor biosynthesis C (MoaC) domain"/>
    <property type="match status" value="1"/>
</dbReference>
<dbReference type="Pfam" id="PF01967">
    <property type="entry name" value="MoaC"/>
    <property type="match status" value="1"/>
</dbReference>
<dbReference type="EC" id="4.6.1.17" evidence="3"/>
<evidence type="ECO:0000256" key="6">
    <source>
        <dbReference type="SAM" id="MobiDB-lite"/>
    </source>
</evidence>
<comment type="pathway">
    <text evidence="2">Cofactor biosynthesis; molybdopterin biosynthesis.</text>
</comment>
<dbReference type="PANTHER" id="PTHR22960:SF0">
    <property type="entry name" value="MOLYBDENUM COFACTOR BIOSYNTHESIS PROTEIN 1"/>
    <property type="match status" value="1"/>
</dbReference>
<keyword evidence="4" id="KW-0501">Molybdenum cofactor biosynthesis</keyword>
<dbReference type="NCBIfam" id="TIGR00581">
    <property type="entry name" value="moaC"/>
    <property type="match status" value="1"/>
</dbReference>
<evidence type="ECO:0000256" key="1">
    <source>
        <dbReference type="ARBA" id="ARBA00001637"/>
    </source>
</evidence>
<dbReference type="GO" id="GO:0006777">
    <property type="term" value="P:Mo-molybdopterin cofactor biosynthetic process"/>
    <property type="evidence" value="ECO:0007669"/>
    <property type="project" value="UniProtKB-KW"/>
</dbReference>
<evidence type="ECO:0000313" key="9">
    <source>
        <dbReference type="EMBL" id="CAE0489379.1"/>
    </source>
</evidence>
<dbReference type="InterPro" id="IPR002820">
    <property type="entry name" value="Mopterin_CF_biosynth-C_dom"/>
</dbReference>
<organism evidence="8">
    <name type="scientific">Dunaliella tertiolecta</name>
    <name type="common">Green alga</name>
    <dbReference type="NCBI Taxonomy" id="3047"/>
    <lineage>
        <taxon>Eukaryota</taxon>
        <taxon>Viridiplantae</taxon>
        <taxon>Chlorophyta</taxon>
        <taxon>core chlorophytes</taxon>
        <taxon>Chlorophyceae</taxon>
        <taxon>CS clade</taxon>
        <taxon>Chlamydomonadales</taxon>
        <taxon>Dunaliellaceae</taxon>
        <taxon>Dunaliella</taxon>
    </lineage>
</organism>
<evidence type="ECO:0000256" key="2">
    <source>
        <dbReference type="ARBA" id="ARBA00005046"/>
    </source>
</evidence>
<dbReference type="GO" id="GO:0061799">
    <property type="term" value="F:cyclic pyranopterin monophosphate synthase activity"/>
    <property type="evidence" value="ECO:0007669"/>
    <property type="project" value="UniProtKB-EC"/>
</dbReference>
<dbReference type="EMBL" id="HBIP01008200">
    <property type="protein sequence ID" value="CAE0489377.1"/>
    <property type="molecule type" value="Transcribed_RNA"/>
</dbReference>
<dbReference type="UniPathway" id="UPA00344"/>